<dbReference type="AlphaFoldDB" id="A0A0A8YYX5"/>
<sequence>MITQEPQFSFQRGYPCTPFQDIRRIMIRKSQLCKFLPTVSQTMHKFSVQMMY</sequence>
<protein>
    <submittedName>
        <fullName evidence="1">Uncharacterized protein</fullName>
    </submittedName>
</protein>
<proteinExistence type="predicted"/>
<organism evidence="1">
    <name type="scientific">Arundo donax</name>
    <name type="common">Giant reed</name>
    <name type="synonym">Donax arundinaceus</name>
    <dbReference type="NCBI Taxonomy" id="35708"/>
    <lineage>
        <taxon>Eukaryota</taxon>
        <taxon>Viridiplantae</taxon>
        <taxon>Streptophyta</taxon>
        <taxon>Embryophyta</taxon>
        <taxon>Tracheophyta</taxon>
        <taxon>Spermatophyta</taxon>
        <taxon>Magnoliopsida</taxon>
        <taxon>Liliopsida</taxon>
        <taxon>Poales</taxon>
        <taxon>Poaceae</taxon>
        <taxon>PACMAD clade</taxon>
        <taxon>Arundinoideae</taxon>
        <taxon>Arundineae</taxon>
        <taxon>Arundo</taxon>
    </lineage>
</organism>
<evidence type="ECO:0000313" key="1">
    <source>
        <dbReference type="EMBL" id="JAD32364.1"/>
    </source>
</evidence>
<name>A0A0A8YYX5_ARUDO</name>
<dbReference type="EMBL" id="GBRH01265531">
    <property type="protein sequence ID" value="JAD32364.1"/>
    <property type="molecule type" value="Transcribed_RNA"/>
</dbReference>
<accession>A0A0A8YYX5</accession>
<reference evidence="1" key="1">
    <citation type="submission" date="2014-09" db="EMBL/GenBank/DDBJ databases">
        <authorList>
            <person name="Magalhaes I.L.F."/>
            <person name="Oliveira U."/>
            <person name="Santos F.R."/>
            <person name="Vidigal T.H.D.A."/>
            <person name="Brescovit A.D."/>
            <person name="Santos A.J."/>
        </authorList>
    </citation>
    <scope>NUCLEOTIDE SEQUENCE</scope>
    <source>
        <tissue evidence="1">Shoot tissue taken approximately 20 cm above the soil surface</tissue>
    </source>
</reference>
<reference evidence="1" key="2">
    <citation type="journal article" date="2015" name="Data Brief">
        <title>Shoot transcriptome of the giant reed, Arundo donax.</title>
        <authorList>
            <person name="Barrero R.A."/>
            <person name="Guerrero F.D."/>
            <person name="Moolhuijzen P."/>
            <person name="Goolsby J.A."/>
            <person name="Tidwell J."/>
            <person name="Bellgard S.E."/>
            <person name="Bellgard M.I."/>
        </authorList>
    </citation>
    <scope>NUCLEOTIDE SEQUENCE</scope>
    <source>
        <tissue evidence="1">Shoot tissue taken approximately 20 cm above the soil surface</tissue>
    </source>
</reference>